<reference evidence="5 6" key="1">
    <citation type="submission" date="2016-10" db="EMBL/GenBank/DDBJ databases">
        <title>Comparative genomics of Bacillus thuringiensis reveals a path to pathogens against multiple invertebrate hosts.</title>
        <authorList>
            <person name="Zheng J."/>
            <person name="Gao Q."/>
            <person name="Liu H."/>
            <person name="Peng D."/>
            <person name="Ruan L."/>
            <person name="Sun M."/>
        </authorList>
    </citation>
    <scope>NUCLEOTIDE SEQUENCE [LARGE SCALE GENOMIC DNA]</scope>
    <source>
        <strain evidence="5">BGSC 4M3</strain>
    </source>
</reference>
<evidence type="ECO:0000313" key="5">
    <source>
        <dbReference type="EMBL" id="OTZ33385.1"/>
    </source>
</evidence>
<dbReference type="Pfam" id="PF00005">
    <property type="entry name" value="ABC_tran"/>
    <property type="match status" value="2"/>
</dbReference>
<feature type="domain" description="ABC transporter" evidence="4">
    <location>
        <begin position="365"/>
        <end position="577"/>
    </location>
</feature>
<dbReference type="PROSITE" id="PS50893">
    <property type="entry name" value="ABC_TRANSPORTER_2"/>
    <property type="match status" value="2"/>
</dbReference>
<proteinExistence type="predicted"/>
<evidence type="ECO:0000256" key="3">
    <source>
        <dbReference type="SAM" id="Coils"/>
    </source>
</evidence>
<dbReference type="FunFam" id="3.40.50.300:FF:000011">
    <property type="entry name" value="Putative ABC transporter ATP-binding component"/>
    <property type="match status" value="1"/>
</dbReference>
<dbReference type="InterPro" id="IPR017871">
    <property type="entry name" value="ABC_transporter-like_CS"/>
</dbReference>
<name>A0A9X6IUS8_BACUD</name>
<dbReference type="Gene3D" id="3.40.50.300">
    <property type="entry name" value="P-loop containing nucleotide triphosphate hydrolases"/>
    <property type="match status" value="2"/>
</dbReference>
<evidence type="ECO:0000256" key="2">
    <source>
        <dbReference type="ARBA" id="ARBA00022840"/>
    </source>
</evidence>
<dbReference type="InterPro" id="IPR003439">
    <property type="entry name" value="ABC_transporter-like_ATP-bd"/>
</dbReference>
<keyword evidence="1" id="KW-0547">Nucleotide-binding</keyword>
<dbReference type="InterPro" id="IPR051309">
    <property type="entry name" value="ABCF_ATPase"/>
</dbReference>
<evidence type="ECO:0000259" key="4">
    <source>
        <dbReference type="PROSITE" id="PS50893"/>
    </source>
</evidence>
<dbReference type="CDD" id="cd03221">
    <property type="entry name" value="ABCF_EF-3"/>
    <property type="match status" value="2"/>
</dbReference>
<accession>A0A9X6IUS8</accession>
<organism evidence="5 6">
    <name type="scientific">Bacillus thuringiensis subsp. darmstadiensis</name>
    <dbReference type="NCBI Taxonomy" id="132264"/>
    <lineage>
        <taxon>Bacteria</taxon>
        <taxon>Bacillati</taxon>
        <taxon>Bacillota</taxon>
        <taxon>Bacilli</taxon>
        <taxon>Bacillales</taxon>
        <taxon>Bacillaceae</taxon>
        <taxon>Bacillus</taxon>
        <taxon>Bacillus cereus group</taxon>
    </lineage>
</organism>
<dbReference type="Pfam" id="PF12848">
    <property type="entry name" value="ABC_tran_Xtn"/>
    <property type="match status" value="1"/>
</dbReference>
<dbReference type="InterPro" id="IPR032781">
    <property type="entry name" value="ABC_tran_Xtn"/>
</dbReference>
<feature type="domain" description="ABC transporter" evidence="4">
    <location>
        <begin position="17"/>
        <end position="272"/>
    </location>
</feature>
<dbReference type="PANTHER" id="PTHR42855">
    <property type="entry name" value="ABC TRANSPORTER ATP-BINDING SUBUNIT"/>
    <property type="match status" value="1"/>
</dbReference>
<comment type="caution">
    <text evidence="5">The sequence shown here is derived from an EMBL/GenBank/DDBJ whole genome shotgun (WGS) entry which is preliminary data.</text>
</comment>
<keyword evidence="2" id="KW-0067">ATP-binding</keyword>
<dbReference type="SMART" id="SM00382">
    <property type="entry name" value="AAA"/>
    <property type="match status" value="2"/>
</dbReference>
<evidence type="ECO:0000313" key="6">
    <source>
        <dbReference type="Proteomes" id="UP000195217"/>
    </source>
</evidence>
<dbReference type="Proteomes" id="UP000195217">
    <property type="component" value="Unassembled WGS sequence"/>
</dbReference>
<protein>
    <submittedName>
        <fullName evidence="5">ABC transporter</fullName>
    </submittedName>
</protein>
<gene>
    <name evidence="5" type="ORF">BK761_13535</name>
</gene>
<dbReference type="InterPro" id="IPR003593">
    <property type="entry name" value="AAA+_ATPase"/>
</dbReference>
<feature type="coiled-coil region" evidence="3">
    <location>
        <begin position="319"/>
        <end position="353"/>
    </location>
</feature>
<sequence length="629" mass="72797">MKGGGIVLRGNDKMLMLKAEGCKATRNEKVIFENVHLDIEEKQRVAIIGSNGVGKTTLLKALFGKVQLEKGKIMRRYPADAWGWVEQMEELADVTLYEYVSLVRPELATYQKKIDELQKKMSIVTKEELEGLMEEYTTFYERFIAMDGFQFQTEIEKHLSQLQLPPASWYMPYSQLSGGEKTRAQLARTMLKNPKFLILDEPTNHLDKDAIEWLTNWIKASDTTVLFVSHDRHFIDQVADVTYELTAGGTKKYKGGYSAYKKQKDHEILTHQKLYAKQEQKKKELLESINRYKQWFQQAQKSSGKDDSAAQKNNFSSRATKSASRFKALEKALDRLEKNKIEKYKEADRVKLDFHETDFGASRLLQIRQMTFGYDGIPIFKDFNLDVKRSERLAVIGPNGSGKTTLLQLILGRKQPEEGMVQLHPRCKVGYFSQELSDLDGSDTILDHIMKIPNLTQTEARTILGCFLFKRDNVLKRISHLSMGEKCRVAFVKLYFSGADLLILDEPNNYLDIETRETIEEALQEFPGTIIAVSHDKYFLRKIADRILDLGSTSKRVFEGSYSDYEREKQNKESKLTVEMQNELFYLEIKRQNYLSDSPVNEEEQEEILAKIYEINQKIDKIKKQAYRN</sequence>
<dbReference type="NCBIfam" id="NF000355">
    <property type="entry name" value="ribo_prot_ABC_F"/>
    <property type="match status" value="1"/>
</dbReference>
<dbReference type="InterPro" id="IPR027417">
    <property type="entry name" value="P-loop_NTPase"/>
</dbReference>
<dbReference type="PROSITE" id="PS00211">
    <property type="entry name" value="ABC_TRANSPORTER_1"/>
    <property type="match status" value="1"/>
</dbReference>
<dbReference type="EMBL" id="NFEA01000036">
    <property type="protein sequence ID" value="OTZ33385.1"/>
    <property type="molecule type" value="Genomic_DNA"/>
</dbReference>
<dbReference type="AlphaFoldDB" id="A0A9X6IUS8"/>
<dbReference type="PANTHER" id="PTHR42855:SF2">
    <property type="entry name" value="DRUG RESISTANCE ABC TRANSPORTER,ATP-BINDING PROTEIN"/>
    <property type="match status" value="1"/>
</dbReference>
<dbReference type="GO" id="GO:0005524">
    <property type="term" value="F:ATP binding"/>
    <property type="evidence" value="ECO:0007669"/>
    <property type="project" value="UniProtKB-KW"/>
</dbReference>
<evidence type="ECO:0000256" key="1">
    <source>
        <dbReference type="ARBA" id="ARBA00022741"/>
    </source>
</evidence>
<dbReference type="GO" id="GO:0016887">
    <property type="term" value="F:ATP hydrolysis activity"/>
    <property type="evidence" value="ECO:0007669"/>
    <property type="project" value="InterPro"/>
</dbReference>
<keyword evidence="3" id="KW-0175">Coiled coil</keyword>
<dbReference type="SUPFAM" id="SSF52540">
    <property type="entry name" value="P-loop containing nucleoside triphosphate hydrolases"/>
    <property type="match status" value="2"/>
</dbReference>